<reference evidence="4" key="1">
    <citation type="journal article" date="2024" name="Syst. Appl. Microbiol.">
        <title>First single-strain enrichments of Electrothrix cable bacteria, description of E. aestuarii sp. nov. and E. rattekaaiensis sp. nov., and proposal of a cable bacteria taxonomy following the rules of the SeqCode.</title>
        <authorList>
            <person name="Plum-Jensen L.E."/>
            <person name="Schramm A."/>
            <person name="Marshall I.P.G."/>
        </authorList>
    </citation>
    <scope>NUCLEOTIDE SEQUENCE</scope>
    <source>
        <strain evidence="4">Rat1</strain>
    </source>
</reference>
<evidence type="ECO:0000256" key="2">
    <source>
        <dbReference type="SAM" id="Coils"/>
    </source>
</evidence>
<dbReference type="Gene3D" id="6.10.250.3150">
    <property type="match status" value="1"/>
</dbReference>
<protein>
    <submittedName>
        <fullName evidence="4">Peptidoglycan DD-metalloendopeptidase family protein</fullName>
    </submittedName>
</protein>
<feature type="coiled-coil region" evidence="2">
    <location>
        <begin position="71"/>
        <end position="119"/>
    </location>
</feature>
<dbReference type="InterPro" id="IPR016047">
    <property type="entry name" value="M23ase_b-sheet_dom"/>
</dbReference>
<sequence length="391" mass="44821">MSIRAWTSLRFILFFLCLALWQGECWGEITASSDEQGKVRIHIGQLQHDIRVQLDKIEEKNAAEREVFGQLDEINQKLARQKEKTTALQRRLTEQEKLLQDLKAKAELAEEKRSELQGHMLKRLRSFYMMGKVGMLNVTFSKKTLPELMLFSDAFANLVAYDRNIVLQYRAAMNELEQAVLSRELEKSLLEELVRQADEEKQVLFILRSEQKQVLDAIKQEKNVCQLAVDEMRKAEQELYDDLLRLRIEEKLDKEQGLLLGKGRLASPVTGTVLYRFGDTIQEGVRRGETMQGITVAIEPGTPVHTVYKGKVVFADYKRGYGNAVIIDHGGKYFTVTARLDEIFVHAGDTVEQDQEIGSSGDVATLYEPGVYFEIRHGRTPLDPLEWLQID</sequence>
<name>A0AAU8LUM2_9BACT</name>
<dbReference type="KEGG" id="eaj:Q3M24_20335"/>
<dbReference type="PANTHER" id="PTHR21666">
    <property type="entry name" value="PEPTIDASE-RELATED"/>
    <property type="match status" value="1"/>
</dbReference>
<dbReference type="SUPFAM" id="SSF51261">
    <property type="entry name" value="Duplicated hybrid motif"/>
    <property type="match status" value="1"/>
</dbReference>
<dbReference type="InterPro" id="IPR050570">
    <property type="entry name" value="Cell_wall_metabolism_enzyme"/>
</dbReference>
<dbReference type="Gene3D" id="2.70.70.10">
    <property type="entry name" value="Glucose Permease (Domain IIA)"/>
    <property type="match status" value="1"/>
</dbReference>
<keyword evidence="2" id="KW-0175">Coiled coil</keyword>
<proteinExistence type="predicted"/>
<reference evidence="4" key="2">
    <citation type="submission" date="2024-06" db="EMBL/GenBank/DDBJ databases">
        <authorList>
            <person name="Plum-Jensen L.E."/>
            <person name="Schramm A."/>
            <person name="Marshall I.P.G."/>
        </authorList>
    </citation>
    <scope>NUCLEOTIDE SEQUENCE</scope>
    <source>
        <strain evidence="4">Rat1</strain>
    </source>
</reference>
<dbReference type="PANTHER" id="PTHR21666:SF289">
    <property type="entry name" value="L-ALA--D-GLU ENDOPEPTIDASE"/>
    <property type="match status" value="1"/>
</dbReference>
<evidence type="ECO:0000256" key="1">
    <source>
        <dbReference type="ARBA" id="ARBA00022729"/>
    </source>
</evidence>
<dbReference type="EMBL" id="CP159373">
    <property type="protein sequence ID" value="XCN72612.1"/>
    <property type="molecule type" value="Genomic_DNA"/>
</dbReference>
<feature type="domain" description="M23ase beta-sheet core" evidence="3">
    <location>
        <begin position="291"/>
        <end position="384"/>
    </location>
</feature>
<dbReference type="Pfam" id="PF01551">
    <property type="entry name" value="Peptidase_M23"/>
    <property type="match status" value="1"/>
</dbReference>
<dbReference type="InterPro" id="IPR011055">
    <property type="entry name" value="Dup_hybrid_motif"/>
</dbReference>
<evidence type="ECO:0000313" key="4">
    <source>
        <dbReference type="EMBL" id="XCN72612.1"/>
    </source>
</evidence>
<dbReference type="CDD" id="cd12797">
    <property type="entry name" value="M23_peptidase"/>
    <property type="match status" value="1"/>
</dbReference>
<gene>
    <name evidence="4" type="ORF">Q3M24_20335</name>
</gene>
<accession>A0AAU8LUM2</accession>
<keyword evidence="1" id="KW-0732">Signal</keyword>
<dbReference type="AlphaFoldDB" id="A0AAU8LUM2"/>
<dbReference type="GO" id="GO:0004222">
    <property type="term" value="F:metalloendopeptidase activity"/>
    <property type="evidence" value="ECO:0007669"/>
    <property type="project" value="TreeGrafter"/>
</dbReference>
<evidence type="ECO:0000259" key="3">
    <source>
        <dbReference type="Pfam" id="PF01551"/>
    </source>
</evidence>
<organism evidence="4">
    <name type="scientific">Candidatus Electrothrix aestuarii</name>
    <dbReference type="NCBI Taxonomy" id="3062594"/>
    <lineage>
        <taxon>Bacteria</taxon>
        <taxon>Pseudomonadati</taxon>
        <taxon>Thermodesulfobacteriota</taxon>
        <taxon>Desulfobulbia</taxon>
        <taxon>Desulfobulbales</taxon>
        <taxon>Desulfobulbaceae</taxon>
        <taxon>Candidatus Electrothrix</taxon>
    </lineage>
</organism>